<dbReference type="InterPro" id="IPR035965">
    <property type="entry name" value="PAS-like_dom_sf"/>
</dbReference>
<feature type="transmembrane region" description="Helical" evidence="1">
    <location>
        <begin position="67"/>
        <end position="85"/>
    </location>
</feature>
<keyword evidence="4" id="KW-1185">Reference proteome</keyword>
<dbReference type="InterPro" id="IPR000160">
    <property type="entry name" value="GGDEF_dom"/>
</dbReference>
<evidence type="ECO:0000256" key="1">
    <source>
        <dbReference type="SAM" id="Phobius"/>
    </source>
</evidence>
<dbReference type="STRING" id="1278311.GCA_000428705_01005"/>
<gene>
    <name evidence="3" type="ORF">NCTC10138_00058</name>
</gene>
<dbReference type="NCBIfam" id="TIGR00229">
    <property type="entry name" value="sensory_box"/>
    <property type="match status" value="1"/>
</dbReference>
<dbReference type="SUPFAM" id="SSF55785">
    <property type="entry name" value="PYP-like sensor domain (PAS domain)"/>
    <property type="match status" value="1"/>
</dbReference>
<dbReference type="InterPro" id="IPR029787">
    <property type="entry name" value="Nucleotide_cyclase"/>
</dbReference>
<keyword evidence="1" id="KW-0472">Membrane</keyword>
<dbReference type="InterPro" id="IPR052155">
    <property type="entry name" value="Biofilm_reg_signaling"/>
</dbReference>
<evidence type="ECO:0000259" key="2">
    <source>
        <dbReference type="PROSITE" id="PS50887"/>
    </source>
</evidence>
<feature type="transmembrane region" description="Helical" evidence="1">
    <location>
        <begin position="34"/>
        <end position="55"/>
    </location>
</feature>
<keyword evidence="1" id="KW-1133">Transmembrane helix</keyword>
<dbReference type="KEGG" id="aaxa:NCTC10138_00058"/>
<dbReference type="OrthoDB" id="383742at2"/>
<dbReference type="Gene3D" id="3.30.70.270">
    <property type="match status" value="1"/>
</dbReference>
<accession>A0A449BBA3</accession>
<dbReference type="SUPFAM" id="SSF55073">
    <property type="entry name" value="Nucleotide cyclase"/>
    <property type="match status" value="1"/>
</dbReference>
<dbReference type="PANTHER" id="PTHR44757">
    <property type="entry name" value="DIGUANYLATE CYCLASE DGCP"/>
    <property type="match status" value="1"/>
</dbReference>
<dbReference type="PANTHER" id="PTHR44757:SF2">
    <property type="entry name" value="BIOFILM ARCHITECTURE MAINTENANCE PROTEIN MBAA"/>
    <property type="match status" value="1"/>
</dbReference>
<evidence type="ECO:0000313" key="4">
    <source>
        <dbReference type="Proteomes" id="UP000289841"/>
    </source>
</evidence>
<keyword evidence="1" id="KW-0812">Transmembrane</keyword>
<dbReference type="SMART" id="SM00091">
    <property type="entry name" value="PAS"/>
    <property type="match status" value="2"/>
</dbReference>
<evidence type="ECO:0000313" key="3">
    <source>
        <dbReference type="EMBL" id="VEU79631.1"/>
    </source>
</evidence>
<dbReference type="AlphaFoldDB" id="A0A449BBA3"/>
<dbReference type="RefSeq" id="WP_026390534.1">
    <property type="nucleotide sequence ID" value="NZ_LR215048.1"/>
</dbReference>
<dbReference type="InterPro" id="IPR013655">
    <property type="entry name" value="PAS_fold_3"/>
</dbReference>
<organism evidence="3 4">
    <name type="scientific">Haploplasma axanthum</name>
    <name type="common">Acholeplasma axanthum</name>
    <dbReference type="NCBI Taxonomy" id="29552"/>
    <lineage>
        <taxon>Bacteria</taxon>
        <taxon>Bacillati</taxon>
        <taxon>Mycoplasmatota</taxon>
        <taxon>Mollicutes</taxon>
        <taxon>Acholeplasmatales</taxon>
        <taxon>Acholeplasmataceae</taxon>
        <taxon>Haploplasma</taxon>
    </lineage>
</organism>
<sequence length="528" mass="61833">MFLQDPIFPLIMTVFTLFMVIIQSIQSEKLLKKSIALAFLNITIAIVVLIVYKPYIESKKIYEQVYSYYSIFVYVFYFVVFITSFKTSILKANHYQLFVKSIKESKWNAYYVVDKNERIKDISQSFLDEINMEKEEVIGKKLFNVFNKTIRFIQFNGTEINNRALENYYKEYRKKAQIGDDFVEEHVILNSEGKQVIFKLMMQPVFVLGKFKGRIVVGERKTDFDLLGVEKKLSESNKDLESIKLKFIATLEISKEGLFYIDLDQRIIWASDALVQILNLPDNTLELNDFRKLFHPEDLTTYLSVIGELSLSKQQYYLKYRILKDGNYIWVEERGKRIFDDHTTTTIMGTLNPINAKHFRSTNIEVLDHLGNYHELLVKMKKLIDKDNYFYVLLIELKNIPKINEEYGWEVGNMLMAEYINKMYSSFVTENGGVYRMSGLKFVVLITDPRKMDFVQKGIRSNETFLNLSMRYGSIQSELEVFAGVSVSKEDAVKEEHLYQAAEEALKIAKNPSFSHHGVFYKDLVNNE</sequence>
<dbReference type="Proteomes" id="UP000289841">
    <property type="component" value="Chromosome"/>
</dbReference>
<name>A0A449BBA3_HAPAX</name>
<reference evidence="3 4" key="1">
    <citation type="submission" date="2019-01" db="EMBL/GenBank/DDBJ databases">
        <authorList>
            <consortium name="Pathogen Informatics"/>
        </authorList>
    </citation>
    <scope>NUCLEOTIDE SEQUENCE [LARGE SCALE GENOMIC DNA]</scope>
    <source>
        <strain evidence="3 4">NCTC10138</strain>
    </source>
</reference>
<dbReference type="InterPro" id="IPR043128">
    <property type="entry name" value="Rev_trsase/Diguanyl_cyclase"/>
</dbReference>
<feature type="domain" description="GGDEF" evidence="2">
    <location>
        <begin position="388"/>
        <end position="524"/>
    </location>
</feature>
<dbReference type="EMBL" id="LR215048">
    <property type="protein sequence ID" value="VEU79631.1"/>
    <property type="molecule type" value="Genomic_DNA"/>
</dbReference>
<protein>
    <submittedName>
        <fullName evidence="3">Diguanylate cyclase</fullName>
    </submittedName>
</protein>
<dbReference type="CDD" id="cd00130">
    <property type="entry name" value="PAS"/>
    <property type="match status" value="1"/>
</dbReference>
<proteinExistence type="predicted"/>
<dbReference type="Pfam" id="PF00990">
    <property type="entry name" value="GGDEF"/>
    <property type="match status" value="1"/>
</dbReference>
<dbReference type="Gene3D" id="3.30.450.20">
    <property type="entry name" value="PAS domain"/>
    <property type="match status" value="2"/>
</dbReference>
<dbReference type="Pfam" id="PF13426">
    <property type="entry name" value="PAS_9"/>
    <property type="match status" value="1"/>
</dbReference>
<feature type="transmembrane region" description="Helical" evidence="1">
    <location>
        <begin position="6"/>
        <end position="22"/>
    </location>
</feature>
<dbReference type="PROSITE" id="PS50887">
    <property type="entry name" value="GGDEF"/>
    <property type="match status" value="1"/>
</dbReference>
<dbReference type="Pfam" id="PF08447">
    <property type="entry name" value="PAS_3"/>
    <property type="match status" value="1"/>
</dbReference>
<dbReference type="InterPro" id="IPR000014">
    <property type="entry name" value="PAS"/>
</dbReference>